<name>A0AAQ3NXC4_VIGMU</name>
<evidence type="ECO:0000259" key="1">
    <source>
        <dbReference type="Pfam" id="PF24626"/>
    </source>
</evidence>
<reference evidence="2 3" key="1">
    <citation type="journal article" date="2023" name="Life. Sci Alliance">
        <title>Evolutionary insights into 3D genome organization and epigenetic landscape of Vigna mungo.</title>
        <authorList>
            <person name="Junaid A."/>
            <person name="Singh B."/>
            <person name="Bhatia S."/>
        </authorList>
    </citation>
    <scope>NUCLEOTIDE SEQUENCE [LARGE SCALE GENOMIC DNA]</scope>
    <source>
        <strain evidence="2">Urdbean</strain>
    </source>
</reference>
<dbReference type="EMBL" id="CP144698">
    <property type="protein sequence ID" value="WVZ16791.1"/>
    <property type="molecule type" value="Genomic_DNA"/>
</dbReference>
<dbReference type="AlphaFoldDB" id="A0AAQ3NXC4"/>
<dbReference type="Proteomes" id="UP001374535">
    <property type="component" value="Chromosome 3"/>
</dbReference>
<sequence>MGDYVYVRLRPRRQASVVGPYIDKLQKRFFGPFKVTNKLGAITYELELPPSARIHNFFTLASNAHTKALFPIHHSNFLPKLTSISPYWNPGIILPPTLKYRSSYSGWDYPLRKQLGSLGMIYKDHWPITLIPSNESTTVASSQLGHFTDSKAVIGRTSKRHPQGPQHFKDYVATLPHTREKGKFLFGLFRSSWIPAMSVSRINFSTPSTTAVLQQQISGLGGGNKGDDRDVAAAVKERRTAGSTLIGGLRVGIDGKDAAIKDGETFSGSLGLVHGSATILDDYGFSAKFLDEGEQFKEHVDSVKPSWQHCKWHSGGIGEGKGKRGY</sequence>
<protein>
    <recommendedName>
        <fullName evidence="1">Tf2-1-like SH3-like domain-containing protein</fullName>
    </recommendedName>
</protein>
<keyword evidence="3" id="KW-1185">Reference proteome</keyword>
<evidence type="ECO:0000313" key="2">
    <source>
        <dbReference type="EMBL" id="WVZ16791.1"/>
    </source>
</evidence>
<evidence type="ECO:0000313" key="3">
    <source>
        <dbReference type="Proteomes" id="UP001374535"/>
    </source>
</evidence>
<proteinExistence type="predicted"/>
<dbReference type="Pfam" id="PF24626">
    <property type="entry name" value="SH3_Tf2-1"/>
    <property type="match status" value="1"/>
</dbReference>
<organism evidence="2 3">
    <name type="scientific">Vigna mungo</name>
    <name type="common">Black gram</name>
    <name type="synonym">Phaseolus mungo</name>
    <dbReference type="NCBI Taxonomy" id="3915"/>
    <lineage>
        <taxon>Eukaryota</taxon>
        <taxon>Viridiplantae</taxon>
        <taxon>Streptophyta</taxon>
        <taxon>Embryophyta</taxon>
        <taxon>Tracheophyta</taxon>
        <taxon>Spermatophyta</taxon>
        <taxon>Magnoliopsida</taxon>
        <taxon>eudicotyledons</taxon>
        <taxon>Gunneridae</taxon>
        <taxon>Pentapetalae</taxon>
        <taxon>rosids</taxon>
        <taxon>fabids</taxon>
        <taxon>Fabales</taxon>
        <taxon>Fabaceae</taxon>
        <taxon>Papilionoideae</taxon>
        <taxon>50 kb inversion clade</taxon>
        <taxon>NPAAA clade</taxon>
        <taxon>indigoferoid/millettioid clade</taxon>
        <taxon>Phaseoleae</taxon>
        <taxon>Vigna</taxon>
    </lineage>
</organism>
<feature type="domain" description="Tf2-1-like SH3-like" evidence="1">
    <location>
        <begin position="2"/>
        <end position="58"/>
    </location>
</feature>
<accession>A0AAQ3NXC4</accession>
<dbReference type="InterPro" id="IPR056924">
    <property type="entry name" value="SH3_Tf2-1"/>
</dbReference>
<gene>
    <name evidence="2" type="ORF">V8G54_009773</name>
</gene>